<feature type="compositionally biased region" description="Acidic residues" evidence="1">
    <location>
        <begin position="172"/>
        <end position="191"/>
    </location>
</feature>
<dbReference type="InterPro" id="IPR008266">
    <property type="entry name" value="Tyr_kinase_AS"/>
</dbReference>
<dbReference type="GO" id="GO:0005524">
    <property type="term" value="F:ATP binding"/>
    <property type="evidence" value="ECO:0007669"/>
    <property type="project" value="InterPro"/>
</dbReference>
<dbReference type="InterPro" id="IPR000719">
    <property type="entry name" value="Prot_kinase_dom"/>
</dbReference>
<feature type="compositionally biased region" description="Basic and acidic residues" evidence="1">
    <location>
        <begin position="493"/>
        <end position="503"/>
    </location>
</feature>
<evidence type="ECO:0000313" key="3">
    <source>
        <dbReference type="EMBL" id="KAK7048038.1"/>
    </source>
</evidence>
<evidence type="ECO:0000313" key="4">
    <source>
        <dbReference type="Proteomes" id="UP001362999"/>
    </source>
</evidence>
<protein>
    <recommendedName>
        <fullName evidence="2">Protein kinase domain-containing protein</fullName>
    </recommendedName>
</protein>
<dbReference type="EMBL" id="JAWWNJ010000009">
    <property type="protein sequence ID" value="KAK7048038.1"/>
    <property type="molecule type" value="Genomic_DNA"/>
</dbReference>
<dbReference type="PROSITE" id="PS50011">
    <property type="entry name" value="PROTEIN_KINASE_DOM"/>
    <property type="match status" value="1"/>
</dbReference>
<dbReference type="Proteomes" id="UP001362999">
    <property type="component" value="Unassembled WGS sequence"/>
</dbReference>
<keyword evidence="4" id="KW-1185">Reference proteome</keyword>
<dbReference type="InterPro" id="IPR040976">
    <property type="entry name" value="Pkinase_fungal"/>
</dbReference>
<feature type="region of interest" description="Disordered" evidence="1">
    <location>
        <begin position="166"/>
        <end position="231"/>
    </location>
</feature>
<feature type="compositionally biased region" description="Basic residues" evidence="1">
    <location>
        <begin position="435"/>
        <end position="444"/>
    </location>
</feature>
<comment type="caution">
    <text evidence="3">The sequence shown here is derived from an EMBL/GenBank/DDBJ whole genome shotgun (WGS) entry which is preliminary data.</text>
</comment>
<dbReference type="Gene3D" id="1.10.510.10">
    <property type="entry name" value="Transferase(Phosphotransferase) domain 1"/>
    <property type="match status" value="1"/>
</dbReference>
<dbReference type="InterPro" id="IPR011009">
    <property type="entry name" value="Kinase-like_dom_sf"/>
</dbReference>
<feature type="region of interest" description="Disordered" evidence="1">
    <location>
        <begin position="389"/>
        <end position="530"/>
    </location>
</feature>
<dbReference type="PANTHER" id="PTHR38248:SF2">
    <property type="entry name" value="FUNK1 11"/>
    <property type="match status" value="1"/>
</dbReference>
<accession>A0AAW0DA95</accession>
<organism evidence="3 4">
    <name type="scientific">Favolaschia claudopus</name>
    <dbReference type="NCBI Taxonomy" id="2862362"/>
    <lineage>
        <taxon>Eukaryota</taxon>
        <taxon>Fungi</taxon>
        <taxon>Dikarya</taxon>
        <taxon>Basidiomycota</taxon>
        <taxon>Agaricomycotina</taxon>
        <taxon>Agaricomycetes</taxon>
        <taxon>Agaricomycetidae</taxon>
        <taxon>Agaricales</taxon>
        <taxon>Marasmiineae</taxon>
        <taxon>Mycenaceae</taxon>
        <taxon>Favolaschia</taxon>
    </lineage>
</organism>
<dbReference type="SUPFAM" id="SSF56112">
    <property type="entry name" value="Protein kinase-like (PK-like)"/>
    <property type="match status" value="1"/>
</dbReference>
<dbReference type="GO" id="GO:0004672">
    <property type="term" value="F:protein kinase activity"/>
    <property type="evidence" value="ECO:0007669"/>
    <property type="project" value="InterPro"/>
</dbReference>
<sequence>MVGMARCRGSVDLFESKKSKNNWDPKLHRTLPGNHKGFKRHHMRTLLTPVGTPLKDFISTKDLVHALLSVVKHLELAYEAGVLHRDVSEGNVLLLKSFATKGFLLDWDYAEFTPRGLKAFHKAFPARQKKSDKYEEIGKSLKDVTGTPPFMAIEILKAAYARELDSQADAGEGGEEDDSEQDDSEMDDGESSDGTFVGERGADEELENVEDGAENSETKEIEEVHGEDKPAELQTELKHDLHHDLESVFWLLTWMILRHTDHGHANGALACVDLFGPNPNAKGGWLISAQFMKAGPLFQLAEDLRNQVLAQYVSRTLNIAGFPLANLTPAKFRAAFEQCLNAEWKPDDSQSAIPYQIPHKDSAKNNTVPKGSQSLFRVLVDNRLSLPSNIQSAKQGTKGKSAVAQGSKAEPAASTGSKRGRPADNESPPTEPKAARSRQFKKARRSEVAVDDAEEMQGGVDEEGEMDVEGDEGEEMDVEAPPPVTTHVLRSATKHDSGEEKAIVKSRKKKVADVRAGGSSGKKNSTSRRR</sequence>
<feature type="compositionally biased region" description="Acidic residues" evidence="1">
    <location>
        <begin position="449"/>
        <end position="478"/>
    </location>
</feature>
<dbReference type="AlphaFoldDB" id="A0AAW0DA95"/>
<dbReference type="PANTHER" id="PTHR38248">
    <property type="entry name" value="FUNK1 6"/>
    <property type="match status" value="1"/>
</dbReference>
<evidence type="ECO:0000256" key="1">
    <source>
        <dbReference type="SAM" id="MobiDB-lite"/>
    </source>
</evidence>
<gene>
    <name evidence="3" type="ORF">R3P38DRAFT_1849280</name>
</gene>
<proteinExistence type="predicted"/>
<reference evidence="3 4" key="1">
    <citation type="journal article" date="2024" name="J Genomics">
        <title>Draft genome sequencing and assembly of Favolaschia claudopus CIRM-BRFM 2984 isolated from oak limbs.</title>
        <authorList>
            <person name="Navarro D."/>
            <person name="Drula E."/>
            <person name="Chaduli D."/>
            <person name="Cazenave R."/>
            <person name="Ahrendt S."/>
            <person name="Wang J."/>
            <person name="Lipzen A."/>
            <person name="Daum C."/>
            <person name="Barry K."/>
            <person name="Grigoriev I.V."/>
            <person name="Favel A."/>
            <person name="Rosso M.N."/>
            <person name="Martin F."/>
        </authorList>
    </citation>
    <scope>NUCLEOTIDE SEQUENCE [LARGE SCALE GENOMIC DNA]</scope>
    <source>
        <strain evidence="3 4">CIRM-BRFM 2984</strain>
    </source>
</reference>
<dbReference type="PROSITE" id="PS00109">
    <property type="entry name" value="PROTEIN_KINASE_TYR"/>
    <property type="match status" value="1"/>
</dbReference>
<feature type="domain" description="Protein kinase" evidence="2">
    <location>
        <begin position="1"/>
        <end position="245"/>
    </location>
</feature>
<name>A0AAW0DA95_9AGAR</name>
<feature type="compositionally biased region" description="Acidic residues" evidence="1">
    <location>
        <begin position="202"/>
        <end position="214"/>
    </location>
</feature>
<evidence type="ECO:0000259" key="2">
    <source>
        <dbReference type="PROSITE" id="PS50011"/>
    </source>
</evidence>
<dbReference type="Pfam" id="PF17667">
    <property type="entry name" value="Pkinase_fungal"/>
    <property type="match status" value="1"/>
</dbReference>
<feature type="compositionally biased region" description="Basic and acidic residues" evidence="1">
    <location>
        <begin position="216"/>
        <end position="231"/>
    </location>
</feature>